<evidence type="ECO:0000313" key="3">
    <source>
        <dbReference type="Proteomes" id="UP000595857"/>
    </source>
</evidence>
<dbReference type="RefSeq" id="WP_201629787.1">
    <property type="nucleotide sequence ID" value="NZ_CP068046.1"/>
</dbReference>
<proteinExistence type="predicted"/>
<dbReference type="Pfam" id="PF20057">
    <property type="entry name" value="DUF6456"/>
    <property type="match status" value="1"/>
</dbReference>
<evidence type="ECO:0000259" key="1">
    <source>
        <dbReference type="Pfam" id="PF20057"/>
    </source>
</evidence>
<dbReference type="EMBL" id="CP068046">
    <property type="protein sequence ID" value="QQR37979.1"/>
    <property type="molecule type" value="Genomic_DNA"/>
</dbReference>
<name>A0ABX7C3Z4_9HYPH</name>
<accession>A0ABX7C3Z4</accession>
<reference evidence="2 3" key="1">
    <citation type="submission" date="2021-01" db="EMBL/GenBank/DDBJ databases">
        <title>Genome seq and assembly of Devosia sp. LEGU1.</title>
        <authorList>
            <person name="Chhetri G."/>
        </authorList>
    </citation>
    <scope>NUCLEOTIDE SEQUENCE [LARGE SCALE GENOMIC DNA]</scope>
    <source>
        <strain evidence="2 3">LEGU1</strain>
    </source>
</reference>
<feature type="domain" description="DUF6456" evidence="1">
    <location>
        <begin position="12"/>
        <end position="136"/>
    </location>
</feature>
<gene>
    <name evidence="2" type="ORF">JI748_09195</name>
</gene>
<sequence length="168" mass="18584">MTEFLGEVAPDAVLRLAAAGKDEPFLAAHHVEAARILTRLFERSRLRQRVTMSYDPTRLGGNRGAAPQGMLADSAADARKRLNLLAQSLPADCWSVLADLCAFDKGLQQIETERGWPRRGAKLVLRIGLDQLCTAFELSPHAEGPERHAVTGWLEERVPMFNEPPLTM</sequence>
<organism evidence="2 3">
    <name type="scientific">Devosia rhizoryzae</name>
    <dbReference type="NCBI Taxonomy" id="2774137"/>
    <lineage>
        <taxon>Bacteria</taxon>
        <taxon>Pseudomonadati</taxon>
        <taxon>Pseudomonadota</taxon>
        <taxon>Alphaproteobacteria</taxon>
        <taxon>Hyphomicrobiales</taxon>
        <taxon>Devosiaceae</taxon>
        <taxon>Devosia</taxon>
    </lineage>
</organism>
<dbReference type="Proteomes" id="UP000595857">
    <property type="component" value="Chromosome"/>
</dbReference>
<protein>
    <recommendedName>
        <fullName evidence="1">DUF6456 domain-containing protein</fullName>
    </recommendedName>
</protein>
<dbReference type="InterPro" id="IPR045599">
    <property type="entry name" value="DUF6456"/>
</dbReference>
<keyword evidence="3" id="KW-1185">Reference proteome</keyword>
<evidence type="ECO:0000313" key="2">
    <source>
        <dbReference type="EMBL" id="QQR37979.1"/>
    </source>
</evidence>